<evidence type="ECO:0000313" key="2">
    <source>
        <dbReference type="EMBL" id="SAM63605.1"/>
    </source>
</evidence>
<sequence length="323" mass="35140">MNTEIILKIQSAIVASNIDDVAASVKAEIAKINTDLQTDEDFAVAEKQVKELKEAETAIKAAKEAALADAEDVRKLLSTADEIAALLAETRLTLDKQVKAAKERVKADITGRCREALLAQINKADERIAATLRLVCTPTEINADIDAAVKGKKTASGIETACATVLQTWTDKIAEQEKKLVARYEKIPADKLHLFTDISTVLTAGDIDALIAERLAAEDERQAAEKARIEAEAKAKAEAEARARIEAEAREREQARAETPPAEQKPVAQEQQPEASQPLPQDNGAEQTDYIITLHCTLDQAKAIAKRVKDAYPQQFVKLKKGA</sequence>
<evidence type="ECO:0000313" key="3">
    <source>
        <dbReference type="Proteomes" id="UP000190837"/>
    </source>
</evidence>
<evidence type="ECO:0000256" key="1">
    <source>
        <dbReference type="SAM" id="MobiDB-lite"/>
    </source>
</evidence>
<feature type="compositionally biased region" description="Basic and acidic residues" evidence="1">
    <location>
        <begin position="240"/>
        <end position="256"/>
    </location>
</feature>
<dbReference type="Proteomes" id="UP000190837">
    <property type="component" value="Unassembled WGS sequence"/>
</dbReference>
<protein>
    <submittedName>
        <fullName evidence="2">Phage-related protein</fullName>
    </submittedName>
</protein>
<feature type="compositionally biased region" description="Polar residues" evidence="1">
    <location>
        <begin position="269"/>
        <end position="286"/>
    </location>
</feature>
<accession>A0A1C3H403</accession>
<gene>
    <name evidence="2" type="ORF">CHUV0807_1136</name>
</gene>
<feature type="region of interest" description="Disordered" evidence="1">
    <location>
        <begin position="240"/>
        <end position="286"/>
    </location>
</feature>
<dbReference type="EMBL" id="FKLO01000043">
    <property type="protein sequence ID" value="SAM63605.1"/>
    <property type="molecule type" value="Genomic_DNA"/>
</dbReference>
<name>A0A1C3H403_9GAMM</name>
<organism evidence="2 3">
    <name type="scientific">Cardiobacterium hominis</name>
    <dbReference type="NCBI Taxonomy" id="2718"/>
    <lineage>
        <taxon>Bacteria</taxon>
        <taxon>Pseudomonadati</taxon>
        <taxon>Pseudomonadota</taxon>
        <taxon>Gammaproteobacteria</taxon>
        <taxon>Cardiobacteriales</taxon>
        <taxon>Cardiobacteriaceae</taxon>
        <taxon>Cardiobacterium</taxon>
    </lineage>
</organism>
<proteinExistence type="predicted"/>
<dbReference type="AlphaFoldDB" id="A0A1C3H403"/>
<dbReference type="RefSeq" id="WP_079540353.1">
    <property type="nucleotide sequence ID" value="NZ_FKLO01000043.1"/>
</dbReference>
<reference evidence="3" key="1">
    <citation type="submission" date="2016-04" db="EMBL/GenBank/DDBJ databases">
        <authorList>
            <person name="Tagini F."/>
        </authorList>
    </citation>
    <scope>NUCLEOTIDE SEQUENCE [LARGE SCALE GENOMIC DNA]</scope>
    <source>
        <strain evidence="3">CHUV0807</strain>
    </source>
</reference>